<gene>
    <name evidence="2" type="ORF">SBA5_470077</name>
</gene>
<protein>
    <submittedName>
        <fullName evidence="2">Uncharacterized protein</fullName>
    </submittedName>
</protein>
<dbReference type="EMBL" id="OKRB01000105">
    <property type="protein sequence ID" value="SPE24956.1"/>
    <property type="molecule type" value="Genomic_DNA"/>
</dbReference>
<evidence type="ECO:0000256" key="1">
    <source>
        <dbReference type="SAM" id="SignalP"/>
    </source>
</evidence>
<organism evidence="2 3">
    <name type="scientific">Candidatus Sulfuritelmatomonas gaucii</name>
    <dbReference type="NCBI Taxonomy" id="2043161"/>
    <lineage>
        <taxon>Bacteria</taxon>
        <taxon>Pseudomonadati</taxon>
        <taxon>Acidobacteriota</taxon>
        <taxon>Terriglobia</taxon>
        <taxon>Terriglobales</taxon>
        <taxon>Acidobacteriaceae</taxon>
        <taxon>Candidatus Sulfuritelmatomonas</taxon>
    </lineage>
</organism>
<sequence length="279" mass="30543">MNRMLIFAAAVSTGIACSSAAAAQQSLRARFFAHNDAMSALQPAWPTPVVETEPRLTQYYRFAFSNEYTAAGTQTVNYGNARGGGIIGWNRFEFDLLPPPYIQHNSSAADGFGDTSVLVKYRIVSGNAAHGNYIATAVLSHTFATGSAKNGALTDSWNPTLAGGKELTKHIDVESSLGGSMPTDKIAAQGRTITWNSLVQDHLTKSVWLELENNATFFRGGSHDGMMQNFVTPGAFYVLRRSDWKSTHPFFVFDGGMQIATSRFHTYNHNLIAEMRILF</sequence>
<dbReference type="Proteomes" id="UP000239735">
    <property type="component" value="Unassembled WGS sequence"/>
</dbReference>
<name>A0A2N9LNY5_9BACT</name>
<dbReference type="PROSITE" id="PS51257">
    <property type="entry name" value="PROKAR_LIPOPROTEIN"/>
    <property type="match status" value="1"/>
</dbReference>
<accession>A0A2N9LNY5</accession>
<dbReference type="AlphaFoldDB" id="A0A2N9LNY5"/>
<evidence type="ECO:0000313" key="3">
    <source>
        <dbReference type="Proteomes" id="UP000239735"/>
    </source>
</evidence>
<reference evidence="3" key="1">
    <citation type="submission" date="2018-02" db="EMBL/GenBank/DDBJ databases">
        <authorList>
            <person name="Hausmann B."/>
        </authorList>
    </citation>
    <scope>NUCLEOTIDE SEQUENCE [LARGE SCALE GENOMIC DNA]</scope>
    <source>
        <strain evidence="3">Peat soil MAG SbA5</strain>
    </source>
</reference>
<keyword evidence="1" id="KW-0732">Signal</keyword>
<evidence type="ECO:0000313" key="2">
    <source>
        <dbReference type="EMBL" id="SPE24956.1"/>
    </source>
</evidence>
<proteinExistence type="predicted"/>
<feature type="chain" id="PRO_5014835130" evidence="1">
    <location>
        <begin position="24"/>
        <end position="279"/>
    </location>
</feature>
<feature type="signal peptide" evidence="1">
    <location>
        <begin position="1"/>
        <end position="23"/>
    </location>
</feature>